<dbReference type="InterPro" id="IPR036909">
    <property type="entry name" value="Cyt_c-like_dom_sf"/>
</dbReference>
<keyword evidence="2 4" id="KW-0479">Metal-binding</keyword>
<dbReference type="GO" id="GO:0046872">
    <property type="term" value="F:metal ion binding"/>
    <property type="evidence" value="ECO:0007669"/>
    <property type="project" value="UniProtKB-KW"/>
</dbReference>
<name>A0A517Y8C1_9BACT</name>
<accession>A0A517Y8C1</accession>
<dbReference type="Proteomes" id="UP000315017">
    <property type="component" value="Chromosome"/>
</dbReference>
<feature type="domain" description="Cytochrome c" evidence="6">
    <location>
        <begin position="41"/>
        <end position="138"/>
    </location>
</feature>
<dbReference type="PROSITE" id="PS51257">
    <property type="entry name" value="PROKAR_LIPOPROTEIN"/>
    <property type="match status" value="1"/>
</dbReference>
<evidence type="ECO:0000256" key="3">
    <source>
        <dbReference type="ARBA" id="ARBA00023004"/>
    </source>
</evidence>
<dbReference type="KEGG" id="aagg:ETAA8_15770"/>
<evidence type="ECO:0000256" key="4">
    <source>
        <dbReference type="PROSITE-ProRule" id="PRU00433"/>
    </source>
</evidence>
<feature type="signal peptide" evidence="5">
    <location>
        <begin position="1"/>
        <end position="26"/>
    </location>
</feature>
<dbReference type="InterPro" id="IPR011444">
    <property type="entry name" value="DUF1549"/>
</dbReference>
<dbReference type="InterPro" id="IPR009056">
    <property type="entry name" value="Cyt_c-like_dom"/>
</dbReference>
<keyword evidence="1 4" id="KW-0349">Heme</keyword>
<evidence type="ECO:0000256" key="2">
    <source>
        <dbReference type="ARBA" id="ARBA00022723"/>
    </source>
</evidence>
<dbReference type="PANTHER" id="PTHR35889">
    <property type="entry name" value="CYCLOINULO-OLIGOSACCHARIDE FRUCTANOTRANSFERASE-RELATED"/>
    <property type="match status" value="1"/>
</dbReference>
<protein>
    <submittedName>
        <fullName evidence="7">Planctomycete cytochrome C</fullName>
    </submittedName>
</protein>
<dbReference type="AlphaFoldDB" id="A0A517Y8C1"/>
<dbReference type="Pfam" id="PF07635">
    <property type="entry name" value="PSCyt1"/>
    <property type="match status" value="1"/>
</dbReference>
<organism evidence="7 8">
    <name type="scientific">Anatilimnocola aggregata</name>
    <dbReference type="NCBI Taxonomy" id="2528021"/>
    <lineage>
        <taxon>Bacteria</taxon>
        <taxon>Pseudomonadati</taxon>
        <taxon>Planctomycetota</taxon>
        <taxon>Planctomycetia</taxon>
        <taxon>Pirellulales</taxon>
        <taxon>Pirellulaceae</taxon>
        <taxon>Anatilimnocola</taxon>
    </lineage>
</organism>
<sequence precursor="true">MNRSFLFALFIGASCCLGTSFPPVTAADKQPQPEFDPAHAEKMQEGLTLFKQTVRTVLIKQCTDCHGGDEVQSGFDLATRKGLLRGGSKGPAVSIGKSLDSNLLRFISRREKPFMPEGSDKLPDDAIAAIAKWIDLGAPYDQPLVDNPRDPDLWTKTVVGDKARDFWSLKQLHRTEPPSVKNEAWVRTPIDRFVLVAAEAKGITPNAVATKQTLLRRAYFDLIGLPPTPDEIAMFLADDSPQAFEKVIDQLLESPHYGERWGRHWLDTARFAESHGFEQDYDRPFAFHFRDFVIKALNQDMPYDQFVRWQLAGDELAPDEPLALMATGFLGAGVFPTQITANEVEKSRYDALDDMAATTGSALLGLSIGCARCHDHKFDPIPAADYYRFIATFATTVRSNVDLNLKPAEYRAAKATFDQAHAPFVTAREKFEKEQLPGRFASWEKSSGAQELQNAAWRVLSLKQLQSKGKATLTLQSDGSALATGTNPDFDVYTLTAELPAGTYHGIRLEALADPSLKKNGPGRAANGNFALTDLRVVLKQAGKPDQTLSLQNPQATFEQKPSLLVKHTIDSDQKSAWAVDPQFGKDHAAVYELAEPLTIDKPATLTFTLEFNNNKQHNIGRPRISITSSPAPLAVETGGLAAGIAAALAIPADKRTAKQQEQLLAWYRAHDDEWKRLNQAEQDHLAKAPQPTTVKVMVCSEGVTPIRHHTQGADFFTETYFLKRGDNEQKMGQATPGFLQVLTSAPQGEKHWQVTPPAGAKTSHRRTALAAWITDTEYGAGHLLARVMANRLWHHHFGRGLVATPNDFGVQGERPTHPELLDWLASELMARGWKLKTMHKLIMTSAAYQQASTFDPADAKLDPENKLLWRFSPRRLEAEIVRDNLLAVSGALDRTQFGAGSLEETHRRRSIYFTIKRSKLVPMMQLFDQPEPLVSVGGRPSTTIAPQALMLLNNPQVRLYAHSFAKQLLPAAEKDMATATRQAYLQAIAREPDAAELREATAFLAEQELLYQADKKPNAKELALADFCQVLFGLNEFVYVE</sequence>
<dbReference type="OrthoDB" id="127107at2"/>
<feature type="chain" id="PRO_5021948748" evidence="5">
    <location>
        <begin position="27"/>
        <end position="1042"/>
    </location>
</feature>
<dbReference type="InterPro" id="IPR011429">
    <property type="entry name" value="Cyt_c_Planctomycete-type"/>
</dbReference>
<dbReference type="SUPFAM" id="SSF46626">
    <property type="entry name" value="Cytochrome c"/>
    <property type="match status" value="1"/>
</dbReference>
<dbReference type="Pfam" id="PF07583">
    <property type="entry name" value="PSCyt2"/>
    <property type="match status" value="1"/>
</dbReference>
<dbReference type="InterPro" id="IPR022655">
    <property type="entry name" value="DUF1553"/>
</dbReference>
<keyword evidence="8" id="KW-1185">Reference proteome</keyword>
<evidence type="ECO:0000256" key="1">
    <source>
        <dbReference type="ARBA" id="ARBA00022617"/>
    </source>
</evidence>
<dbReference type="PROSITE" id="PS51007">
    <property type="entry name" value="CYTC"/>
    <property type="match status" value="1"/>
</dbReference>
<evidence type="ECO:0000256" key="5">
    <source>
        <dbReference type="SAM" id="SignalP"/>
    </source>
</evidence>
<evidence type="ECO:0000313" key="7">
    <source>
        <dbReference type="EMBL" id="QDU26499.1"/>
    </source>
</evidence>
<dbReference type="GO" id="GO:0009055">
    <property type="term" value="F:electron transfer activity"/>
    <property type="evidence" value="ECO:0007669"/>
    <property type="project" value="InterPro"/>
</dbReference>
<dbReference type="GO" id="GO:0020037">
    <property type="term" value="F:heme binding"/>
    <property type="evidence" value="ECO:0007669"/>
    <property type="project" value="InterPro"/>
</dbReference>
<dbReference type="RefSeq" id="WP_145087155.1">
    <property type="nucleotide sequence ID" value="NZ_CP036274.1"/>
</dbReference>
<dbReference type="Pfam" id="PF07587">
    <property type="entry name" value="PSD1"/>
    <property type="match status" value="1"/>
</dbReference>
<dbReference type="EMBL" id="CP036274">
    <property type="protein sequence ID" value="QDU26499.1"/>
    <property type="molecule type" value="Genomic_DNA"/>
</dbReference>
<reference evidence="7 8" key="1">
    <citation type="submission" date="2019-02" db="EMBL/GenBank/DDBJ databases">
        <title>Deep-cultivation of Planctomycetes and their phenomic and genomic characterization uncovers novel biology.</title>
        <authorList>
            <person name="Wiegand S."/>
            <person name="Jogler M."/>
            <person name="Boedeker C."/>
            <person name="Pinto D."/>
            <person name="Vollmers J."/>
            <person name="Rivas-Marin E."/>
            <person name="Kohn T."/>
            <person name="Peeters S.H."/>
            <person name="Heuer A."/>
            <person name="Rast P."/>
            <person name="Oberbeckmann S."/>
            <person name="Bunk B."/>
            <person name="Jeske O."/>
            <person name="Meyerdierks A."/>
            <person name="Storesund J.E."/>
            <person name="Kallscheuer N."/>
            <person name="Luecker S."/>
            <person name="Lage O.M."/>
            <person name="Pohl T."/>
            <person name="Merkel B.J."/>
            <person name="Hornburger P."/>
            <person name="Mueller R.-W."/>
            <person name="Bruemmer F."/>
            <person name="Labrenz M."/>
            <person name="Spormann A.M."/>
            <person name="Op den Camp H."/>
            <person name="Overmann J."/>
            <person name="Amann R."/>
            <person name="Jetten M.S.M."/>
            <person name="Mascher T."/>
            <person name="Medema M.H."/>
            <person name="Devos D.P."/>
            <person name="Kaster A.-K."/>
            <person name="Ovreas L."/>
            <person name="Rohde M."/>
            <person name="Galperin M.Y."/>
            <person name="Jogler C."/>
        </authorList>
    </citation>
    <scope>NUCLEOTIDE SEQUENCE [LARGE SCALE GENOMIC DNA]</scope>
    <source>
        <strain evidence="7 8">ETA_A8</strain>
    </source>
</reference>
<keyword evidence="3 4" id="KW-0408">Iron</keyword>
<evidence type="ECO:0000313" key="8">
    <source>
        <dbReference type="Proteomes" id="UP000315017"/>
    </source>
</evidence>
<evidence type="ECO:0000259" key="6">
    <source>
        <dbReference type="PROSITE" id="PS51007"/>
    </source>
</evidence>
<proteinExistence type="predicted"/>
<keyword evidence="5" id="KW-0732">Signal</keyword>
<gene>
    <name evidence="7" type="ORF">ETAA8_15770</name>
</gene>
<dbReference type="PANTHER" id="PTHR35889:SF3">
    <property type="entry name" value="F-BOX DOMAIN-CONTAINING PROTEIN"/>
    <property type="match status" value="1"/>
</dbReference>